<dbReference type="EMBL" id="JADQDN010000002">
    <property type="protein sequence ID" value="MBF9195355.1"/>
    <property type="molecule type" value="Genomic_DNA"/>
</dbReference>
<dbReference type="PANTHER" id="PTHR30007">
    <property type="entry name" value="PHP DOMAIN PROTEIN"/>
    <property type="match status" value="1"/>
</dbReference>
<dbReference type="Proteomes" id="UP000611708">
    <property type="component" value="Unassembled WGS sequence"/>
</dbReference>
<protein>
    <submittedName>
        <fullName evidence="3">Transposase</fullName>
    </submittedName>
</protein>
<reference evidence="3 4" key="1">
    <citation type="submission" date="2020-11" db="EMBL/GenBank/DDBJ databases">
        <authorList>
            <person name="Kim M.K."/>
        </authorList>
    </citation>
    <scope>NUCLEOTIDE SEQUENCE [LARGE SCALE GENOMIC DNA]</scope>
    <source>
        <strain evidence="3 4">BT290</strain>
    </source>
</reference>
<dbReference type="PANTHER" id="PTHR30007:SF0">
    <property type="entry name" value="TRANSPOSASE"/>
    <property type="match status" value="1"/>
</dbReference>
<sequence length="83" mass="9659">MDAADREAPPRRWVRVPADQPGPEMPAGFGVLPQRWIVERTFAWLICNRRLAKDWERLSIITETWFYLAMCGLMTKRLARATA</sequence>
<keyword evidence="4" id="KW-1185">Reference proteome</keyword>
<feature type="domain" description="Transposase DDE" evidence="2">
    <location>
        <begin position="27"/>
        <end position="71"/>
    </location>
</feature>
<evidence type="ECO:0000313" key="3">
    <source>
        <dbReference type="EMBL" id="MBF9195355.1"/>
    </source>
</evidence>
<proteinExistence type="predicted"/>
<evidence type="ECO:0000256" key="1">
    <source>
        <dbReference type="SAM" id="MobiDB-lite"/>
    </source>
</evidence>
<dbReference type="InterPro" id="IPR025668">
    <property type="entry name" value="Tnp_DDE_dom"/>
</dbReference>
<comment type="caution">
    <text evidence="3">The sequence shown here is derived from an EMBL/GenBank/DDBJ whole genome shotgun (WGS) entry which is preliminary data.</text>
</comment>
<gene>
    <name evidence="3" type="ORF">I2H36_04850</name>
</gene>
<evidence type="ECO:0000259" key="2">
    <source>
        <dbReference type="Pfam" id="PF13586"/>
    </source>
</evidence>
<name>A0ABS0HPE4_9HYPH</name>
<feature type="compositionally biased region" description="Basic and acidic residues" evidence="1">
    <location>
        <begin position="1"/>
        <end position="10"/>
    </location>
</feature>
<evidence type="ECO:0000313" key="4">
    <source>
        <dbReference type="Proteomes" id="UP000611708"/>
    </source>
</evidence>
<dbReference type="Pfam" id="PF13586">
    <property type="entry name" value="DDE_Tnp_1_2"/>
    <property type="match status" value="1"/>
</dbReference>
<accession>A0ABS0HPE4</accession>
<feature type="region of interest" description="Disordered" evidence="1">
    <location>
        <begin position="1"/>
        <end position="20"/>
    </location>
</feature>
<organism evidence="3 4">
    <name type="scientific">Microvirga terrestris</name>
    <dbReference type="NCBI Taxonomy" id="2791024"/>
    <lineage>
        <taxon>Bacteria</taxon>
        <taxon>Pseudomonadati</taxon>
        <taxon>Pseudomonadota</taxon>
        <taxon>Alphaproteobacteria</taxon>
        <taxon>Hyphomicrobiales</taxon>
        <taxon>Methylobacteriaceae</taxon>
        <taxon>Microvirga</taxon>
    </lineage>
</organism>